<dbReference type="PROSITE" id="PS50850">
    <property type="entry name" value="MFS"/>
    <property type="match status" value="1"/>
</dbReference>
<keyword evidence="5 7" id="KW-0472">Membrane</keyword>
<feature type="transmembrane region" description="Helical" evidence="7">
    <location>
        <begin position="640"/>
        <end position="658"/>
    </location>
</feature>
<evidence type="ECO:0000313" key="10">
    <source>
        <dbReference type="Proteomes" id="UP000801428"/>
    </source>
</evidence>
<dbReference type="Proteomes" id="UP000801428">
    <property type="component" value="Unassembled WGS sequence"/>
</dbReference>
<dbReference type="FunFam" id="1.20.1250.20:FF:000013">
    <property type="entry name" value="MFS general substrate transporter"/>
    <property type="match status" value="1"/>
</dbReference>
<dbReference type="InterPro" id="IPR056808">
    <property type="entry name" value="HTH_AAA"/>
</dbReference>
<dbReference type="InterPro" id="IPR027417">
    <property type="entry name" value="P-loop_NTPase"/>
</dbReference>
<dbReference type="InterPro" id="IPR020846">
    <property type="entry name" value="MFS_dom"/>
</dbReference>
<evidence type="ECO:0000256" key="2">
    <source>
        <dbReference type="ARBA" id="ARBA00022448"/>
    </source>
</evidence>
<accession>A0A9P4TFB7</accession>
<feature type="transmembrane region" description="Helical" evidence="7">
    <location>
        <begin position="736"/>
        <end position="756"/>
    </location>
</feature>
<keyword evidence="4 7" id="KW-1133">Transmembrane helix</keyword>
<organism evidence="9 10">
    <name type="scientific">Curvularia kusanoi</name>
    <name type="common">Cochliobolus kusanoi</name>
    <dbReference type="NCBI Taxonomy" id="90978"/>
    <lineage>
        <taxon>Eukaryota</taxon>
        <taxon>Fungi</taxon>
        <taxon>Dikarya</taxon>
        <taxon>Ascomycota</taxon>
        <taxon>Pezizomycotina</taxon>
        <taxon>Dothideomycetes</taxon>
        <taxon>Pleosporomycetidae</taxon>
        <taxon>Pleosporales</taxon>
        <taxon>Pleosporineae</taxon>
        <taxon>Pleosporaceae</taxon>
        <taxon>Curvularia</taxon>
    </lineage>
</organism>
<feature type="transmembrane region" description="Helical" evidence="7">
    <location>
        <begin position="927"/>
        <end position="948"/>
    </location>
</feature>
<name>A0A9P4TFB7_CURKU</name>
<dbReference type="OrthoDB" id="511599at2759"/>
<feature type="transmembrane region" description="Helical" evidence="7">
    <location>
        <begin position="960"/>
        <end position="981"/>
    </location>
</feature>
<feature type="domain" description="Major facilitator superfamily (MFS) profile" evidence="8">
    <location>
        <begin position="574"/>
        <end position="988"/>
    </location>
</feature>
<feature type="transmembrane region" description="Helical" evidence="7">
    <location>
        <begin position="805"/>
        <end position="824"/>
    </location>
</feature>
<dbReference type="PANTHER" id="PTHR36168:SF4">
    <property type="entry name" value="ORC1-LIKE AAA ATPASE DOMAIN-CONTAINING PROTEIN"/>
    <property type="match status" value="1"/>
</dbReference>
<dbReference type="GO" id="GO:0016020">
    <property type="term" value="C:membrane"/>
    <property type="evidence" value="ECO:0007669"/>
    <property type="project" value="UniProtKB-SubCell"/>
</dbReference>
<gene>
    <name evidence="9" type="ORF">E8E13_009641</name>
</gene>
<dbReference type="Gene3D" id="1.20.1250.20">
    <property type="entry name" value="MFS general substrate transporter like domains"/>
    <property type="match status" value="2"/>
</dbReference>
<dbReference type="InterPro" id="IPR036259">
    <property type="entry name" value="MFS_trans_sf"/>
</dbReference>
<evidence type="ECO:0000256" key="7">
    <source>
        <dbReference type="SAM" id="Phobius"/>
    </source>
</evidence>
<feature type="transmembrane region" description="Helical" evidence="7">
    <location>
        <begin position="836"/>
        <end position="856"/>
    </location>
</feature>
<reference evidence="9" key="1">
    <citation type="submission" date="2019-04" db="EMBL/GenBank/DDBJ databases">
        <title>Sequencing of skin fungus with MAO and IRED activity.</title>
        <authorList>
            <person name="Marsaioli A.J."/>
            <person name="Bonatto J.M.C."/>
            <person name="Reis Junior O."/>
        </authorList>
    </citation>
    <scope>NUCLEOTIDE SEQUENCE</scope>
    <source>
        <strain evidence="9">30M1</strain>
    </source>
</reference>
<feature type="transmembrane region" description="Helical" evidence="7">
    <location>
        <begin position="702"/>
        <end position="724"/>
    </location>
</feature>
<feature type="region of interest" description="Disordered" evidence="6">
    <location>
        <begin position="28"/>
        <end position="58"/>
    </location>
</feature>
<dbReference type="InterPro" id="IPR011701">
    <property type="entry name" value="MFS"/>
</dbReference>
<evidence type="ECO:0000256" key="4">
    <source>
        <dbReference type="ARBA" id="ARBA00022989"/>
    </source>
</evidence>
<keyword evidence="2" id="KW-0813">Transport</keyword>
<evidence type="ECO:0000259" key="8">
    <source>
        <dbReference type="PROSITE" id="PS50850"/>
    </source>
</evidence>
<dbReference type="SUPFAM" id="SSF103473">
    <property type="entry name" value="MFS general substrate transporter"/>
    <property type="match status" value="1"/>
</dbReference>
<proteinExistence type="predicted"/>
<dbReference type="FunFam" id="1.20.1250.20:FF:000057">
    <property type="entry name" value="MFS general substrate transporter"/>
    <property type="match status" value="1"/>
</dbReference>
<dbReference type="Pfam" id="PF07690">
    <property type="entry name" value="MFS_1"/>
    <property type="match status" value="1"/>
</dbReference>
<feature type="transmembrane region" description="Helical" evidence="7">
    <location>
        <begin position="614"/>
        <end position="633"/>
    </location>
</feature>
<dbReference type="Pfam" id="PF13191">
    <property type="entry name" value="AAA_16"/>
    <property type="match status" value="1"/>
</dbReference>
<evidence type="ECO:0000256" key="5">
    <source>
        <dbReference type="ARBA" id="ARBA00023136"/>
    </source>
</evidence>
<evidence type="ECO:0000313" key="9">
    <source>
        <dbReference type="EMBL" id="KAF3002669.1"/>
    </source>
</evidence>
<keyword evidence="3 7" id="KW-0812">Transmembrane</keyword>
<sequence>MPRPVRGLRRGWLLLPIGRRPARFQPSFLQQLPSAAPRPDERLPKTDDANQDKQERSKFARSVLEGSTVALISLLGLGLGGYAYSLFYKKTVRSKIENAFSTGYSSQERVALGRIAFGTEPEKIQEIVEKEFWVPRDEQAQVNDIVSGKTRGKYYLIIGERGTGKRALLLEAMRKVNGDGVAMLEAHSELEVFRTRLGKAIDYEFHEDYIGGLFSIRGPRDSTPLLDIERALNQLEKVALSMRKRRGKPLLMVINNIHLCKDDDQGRDLLEILQQRAEIWSSNELVTVVFTSDEHWTLERLIPHATNMHVMNIRDIRKDVVIDSLRKYRARYHNEQVPQSILEEVFAKVGGRLIFLNQVAKSNDMLQICANINRREKSWFLNQCWILGDSMDDDVEEEQKFCAAAIVLARALVMREKELADPNGVLPEIPLHEARQIITRADFVRPFDHINVIHIDAWGMVRADSKPMQNAFREICEEEGFEEHLKATLNRLDELESLARTREIIIIQYYNLGSFVDSEKKDLAGNNYVERVDTHDNDMIPTKVAADAKLDAFGARSKTNPEEIALVKKLDRTILPMLWIMYFFNFLDRNALVNAKLNSLEKDLGLKGTQYNTLISILFVGYIAGQIPSNMILNRVRPSWYLGGFCMAWSIVCLLTFKANDFGGMLACRFLLGVTEAPFYPGALFLLSLFYTKKEIATRMAIFYTGNMIASSFAGLIAAGVFAGLDGTHGLAGWRWLFLIQGALSIGVACVSFFLLPDHPLQTRWLSESERHLAHARIAADTTAREEATSVWVGLRQALADWRTWVFCLMYNTHISSVSFQSFLPTVVKTLGYNTTTTLALTCPPYLLAAAMAVVMSYTSGRYNERTWHITICKCIIIVGFIIPAVTTNIAARFVAIFIFVTFSFGINNIMLGWTSATLGQTPEKKAVALALCNSLGNMSSVYTPYLWPSTDNPRFLKAWMASISFSVCAIMAVWVMRVSLQYRNKKMRRENPETMVFYVY</sequence>
<comment type="subcellular location">
    <subcellularLocation>
        <location evidence="1">Membrane</location>
        <topology evidence="1">Multi-pass membrane protein</topology>
    </subcellularLocation>
</comment>
<feature type="transmembrane region" description="Helical" evidence="7">
    <location>
        <begin position="892"/>
        <end position="915"/>
    </location>
</feature>
<dbReference type="SUPFAM" id="SSF52540">
    <property type="entry name" value="P-loop containing nucleoside triphosphate hydrolases"/>
    <property type="match status" value="1"/>
</dbReference>
<keyword evidence="10" id="KW-1185">Reference proteome</keyword>
<evidence type="ECO:0000256" key="1">
    <source>
        <dbReference type="ARBA" id="ARBA00004141"/>
    </source>
</evidence>
<evidence type="ECO:0000256" key="6">
    <source>
        <dbReference type="SAM" id="MobiDB-lite"/>
    </source>
</evidence>
<feature type="compositionally biased region" description="Basic and acidic residues" evidence="6">
    <location>
        <begin position="38"/>
        <end position="58"/>
    </location>
</feature>
<dbReference type="Gene3D" id="3.40.50.300">
    <property type="entry name" value="P-loop containing nucleotide triphosphate hydrolases"/>
    <property type="match status" value="1"/>
</dbReference>
<dbReference type="Pfam" id="PF24913">
    <property type="entry name" value="WHD_AAA_fung"/>
    <property type="match status" value="1"/>
</dbReference>
<dbReference type="AlphaFoldDB" id="A0A9P4TFB7"/>
<feature type="transmembrane region" description="Helical" evidence="7">
    <location>
        <begin position="63"/>
        <end position="84"/>
    </location>
</feature>
<dbReference type="PANTHER" id="PTHR36168">
    <property type="entry name" value="CHROMOSOME 1, WHOLE GENOME SHOTGUN SEQUENCE"/>
    <property type="match status" value="1"/>
</dbReference>
<dbReference type="EMBL" id="SWKU01000011">
    <property type="protein sequence ID" value="KAF3002669.1"/>
    <property type="molecule type" value="Genomic_DNA"/>
</dbReference>
<feature type="transmembrane region" description="Helical" evidence="7">
    <location>
        <begin position="670"/>
        <end position="690"/>
    </location>
</feature>
<protein>
    <recommendedName>
        <fullName evidence="8">Major facilitator superfamily (MFS) profile domain-containing protein</fullName>
    </recommendedName>
</protein>
<comment type="caution">
    <text evidence="9">The sequence shown here is derived from an EMBL/GenBank/DDBJ whole genome shotgun (WGS) entry which is preliminary data.</text>
</comment>
<evidence type="ECO:0000256" key="3">
    <source>
        <dbReference type="ARBA" id="ARBA00022692"/>
    </source>
</evidence>
<feature type="transmembrane region" description="Helical" evidence="7">
    <location>
        <begin position="868"/>
        <end position="886"/>
    </location>
</feature>
<dbReference type="InterPro" id="IPR041664">
    <property type="entry name" value="AAA_16"/>
</dbReference>
<dbReference type="GO" id="GO:0022857">
    <property type="term" value="F:transmembrane transporter activity"/>
    <property type="evidence" value="ECO:0007669"/>
    <property type="project" value="InterPro"/>
</dbReference>